<dbReference type="GO" id="GO:0003746">
    <property type="term" value="F:translation elongation factor activity"/>
    <property type="evidence" value="ECO:0007669"/>
    <property type="project" value="UniProtKB-KW"/>
</dbReference>
<sequence length="437" mass="49495">MKGNLNDFVAKFPEKKSYFILTNEKVRFVFPEPGPLEGVKSLSKHILKMTGVTFQYPTRDKPTVMDICLEVSRVSRVAVIGPNGAGKSTAIKLLIGELTPSEGVITKHPNMRLAYVAQHAFFHLEKHLNETPAQYIMWRFAGNEDKESLDLLNKKKEVDKEVTKYFIREGTTLCQCYSPAEEKLAVEPEAIINRHEDKKAKTKEYEVKWRGKSTDCNLWVKRDVLLSMGAEKMVQKFDEKMAAEAGLQFKPLTTSAIEKHLADFGIDPEDASHTLIKSLSGGQKIKVVMAACFWQNPHIIVLDEPTNYLDRDSLGALVQAIHDYKGGVIIISHNREFAGAVCQEKWIMDKGRLRREGESVATREEEEVKEELGDKVVIDALGNEIKVNKQTTLSDKEKKKEIKRIQKLITDGKKKKTISEDEILDLELKLEELKTAP</sequence>
<dbReference type="SUPFAM" id="SSF52540">
    <property type="entry name" value="P-loop containing nucleoside triphosphate hydrolases"/>
    <property type="match status" value="1"/>
</dbReference>
<dbReference type="Gene3D" id="2.40.50.990">
    <property type="match status" value="1"/>
</dbReference>
<reference evidence="11 12" key="1">
    <citation type="journal article" date="2014" name="Mol. Plant">
        <title>Chromosome Scale Genome Assembly and Transcriptome Profiling of Nannochloropsis gaditana in Nitrogen Depletion.</title>
        <authorList>
            <person name="Corteggiani Carpinelli E."/>
            <person name="Telatin A."/>
            <person name="Vitulo N."/>
            <person name="Forcato C."/>
            <person name="D'Angelo M."/>
            <person name="Schiavon R."/>
            <person name="Vezzi A."/>
            <person name="Giacometti G.M."/>
            <person name="Morosinotto T."/>
            <person name="Valle G."/>
        </authorList>
    </citation>
    <scope>NUCLEOTIDE SEQUENCE [LARGE SCALE GENOMIC DNA]</scope>
    <source>
        <strain evidence="11 12">B-31</strain>
    </source>
</reference>
<dbReference type="InterPro" id="IPR015688">
    <property type="entry name" value="eEF3_ABC2_chromodomain-like"/>
</dbReference>
<accession>W7TJN4</accession>
<dbReference type="PANTHER" id="PTHR19211:SF5">
    <property type="entry name" value="ELONGATION FACTOR 3A-RELATED"/>
    <property type="match status" value="1"/>
</dbReference>
<dbReference type="AlphaFoldDB" id="W7TJN4"/>
<dbReference type="GO" id="GO:0003723">
    <property type="term" value="F:RNA binding"/>
    <property type="evidence" value="ECO:0007669"/>
    <property type="project" value="UniProtKB-KW"/>
</dbReference>
<dbReference type="PANTHER" id="PTHR19211">
    <property type="entry name" value="ATP-BINDING TRANSPORT PROTEIN-RELATED"/>
    <property type="match status" value="1"/>
</dbReference>
<dbReference type="OrthoDB" id="2110130at2759"/>
<dbReference type="Pfam" id="PF00385">
    <property type="entry name" value="Chromo"/>
    <property type="match status" value="1"/>
</dbReference>
<keyword evidence="8" id="KW-0648">Protein biosynthesis</keyword>
<dbReference type="UniPathway" id="UPA00345"/>
<name>W7TJN4_9STRA</name>
<proteinExistence type="predicted"/>
<protein>
    <submittedName>
        <fullName evidence="11">Elongation factor ef-3</fullName>
    </submittedName>
</protein>
<evidence type="ECO:0000256" key="8">
    <source>
        <dbReference type="ARBA" id="ARBA00022917"/>
    </source>
</evidence>
<keyword evidence="5 11" id="KW-0251">Elongation factor</keyword>
<dbReference type="InterPro" id="IPR027417">
    <property type="entry name" value="P-loop_NTPase"/>
</dbReference>
<keyword evidence="12" id="KW-1185">Reference proteome</keyword>
<keyword evidence="6" id="KW-0067">ATP-binding</keyword>
<dbReference type="InterPro" id="IPR003439">
    <property type="entry name" value="ABC_transporter-like_ATP-bd"/>
</dbReference>
<feature type="domain" description="ABC transporter" evidence="10">
    <location>
        <begin position="47"/>
        <end position="375"/>
    </location>
</feature>
<dbReference type="InterPro" id="IPR003593">
    <property type="entry name" value="AAA+_ATPase"/>
</dbReference>
<dbReference type="Gene3D" id="3.40.50.300">
    <property type="entry name" value="P-loop containing nucleotide triphosphate hydrolases"/>
    <property type="match status" value="1"/>
</dbReference>
<organism evidence="11 12">
    <name type="scientific">Nannochloropsis gaditana</name>
    <dbReference type="NCBI Taxonomy" id="72520"/>
    <lineage>
        <taxon>Eukaryota</taxon>
        <taxon>Sar</taxon>
        <taxon>Stramenopiles</taxon>
        <taxon>Ochrophyta</taxon>
        <taxon>Eustigmatophyceae</taxon>
        <taxon>Eustigmatales</taxon>
        <taxon>Monodopsidaceae</taxon>
        <taxon>Nannochloropsis</taxon>
    </lineage>
</organism>
<dbReference type="Pfam" id="PF00005">
    <property type="entry name" value="ABC_tran"/>
    <property type="match status" value="1"/>
</dbReference>
<comment type="pathway">
    <text evidence="1">Protein biosynthesis; polypeptide chain elongation.</text>
</comment>
<dbReference type="SMART" id="SM00382">
    <property type="entry name" value="AAA"/>
    <property type="match status" value="1"/>
</dbReference>
<evidence type="ECO:0000256" key="2">
    <source>
        <dbReference type="ARBA" id="ARBA00022490"/>
    </source>
</evidence>
<comment type="caution">
    <text evidence="11">The sequence shown here is derived from an EMBL/GenBank/DDBJ whole genome shotgun (WGS) entry which is preliminary data.</text>
</comment>
<feature type="domain" description="Chromo" evidence="9">
    <location>
        <begin position="186"/>
        <end position="240"/>
    </location>
</feature>
<evidence type="ECO:0000256" key="5">
    <source>
        <dbReference type="ARBA" id="ARBA00022768"/>
    </source>
</evidence>
<dbReference type="GO" id="GO:0005524">
    <property type="term" value="F:ATP binding"/>
    <property type="evidence" value="ECO:0007669"/>
    <property type="project" value="UniProtKB-KW"/>
</dbReference>
<evidence type="ECO:0000256" key="3">
    <source>
        <dbReference type="ARBA" id="ARBA00022737"/>
    </source>
</evidence>
<keyword evidence="2" id="KW-0963">Cytoplasm</keyword>
<evidence type="ECO:0000256" key="6">
    <source>
        <dbReference type="ARBA" id="ARBA00022840"/>
    </source>
</evidence>
<evidence type="ECO:0000259" key="10">
    <source>
        <dbReference type="PROSITE" id="PS50893"/>
    </source>
</evidence>
<keyword evidence="7" id="KW-0694">RNA-binding</keyword>
<evidence type="ECO:0000313" key="12">
    <source>
        <dbReference type="Proteomes" id="UP000019335"/>
    </source>
</evidence>
<evidence type="ECO:0000256" key="4">
    <source>
        <dbReference type="ARBA" id="ARBA00022741"/>
    </source>
</evidence>
<gene>
    <name evidence="11" type="ORF">Naga_100078g16</name>
</gene>
<dbReference type="CDD" id="cd18626">
    <property type="entry name" value="CD_eEF3"/>
    <property type="match status" value="1"/>
</dbReference>
<evidence type="ECO:0000256" key="1">
    <source>
        <dbReference type="ARBA" id="ARBA00004815"/>
    </source>
</evidence>
<dbReference type="InterPro" id="IPR000953">
    <property type="entry name" value="Chromo/chromo_shadow_dom"/>
</dbReference>
<dbReference type="PROSITE" id="PS50893">
    <property type="entry name" value="ABC_TRANSPORTER_2"/>
    <property type="match status" value="1"/>
</dbReference>
<dbReference type="EMBL" id="AZIL01000690">
    <property type="protein sequence ID" value="EWM26317.1"/>
    <property type="molecule type" value="Genomic_DNA"/>
</dbReference>
<keyword evidence="4" id="KW-0547">Nucleotide-binding</keyword>
<dbReference type="InterPro" id="IPR016197">
    <property type="entry name" value="Chromo-like_dom_sf"/>
</dbReference>
<dbReference type="SMART" id="SM00298">
    <property type="entry name" value="CHROMO"/>
    <property type="match status" value="1"/>
</dbReference>
<dbReference type="Proteomes" id="UP000019335">
    <property type="component" value="Chromosome 9"/>
</dbReference>
<dbReference type="SUPFAM" id="SSF54160">
    <property type="entry name" value="Chromo domain-like"/>
    <property type="match status" value="1"/>
</dbReference>
<evidence type="ECO:0000259" key="9">
    <source>
        <dbReference type="PROSITE" id="PS50013"/>
    </source>
</evidence>
<dbReference type="InterPro" id="IPR023780">
    <property type="entry name" value="Chromo_domain"/>
</dbReference>
<dbReference type="GO" id="GO:0016887">
    <property type="term" value="F:ATP hydrolysis activity"/>
    <property type="evidence" value="ECO:0007669"/>
    <property type="project" value="InterPro"/>
</dbReference>
<dbReference type="InterPro" id="IPR047038">
    <property type="entry name" value="eEF3_chromodomain-like_sf"/>
</dbReference>
<evidence type="ECO:0000256" key="7">
    <source>
        <dbReference type="ARBA" id="ARBA00022884"/>
    </source>
</evidence>
<dbReference type="InterPro" id="IPR050611">
    <property type="entry name" value="ABCF"/>
</dbReference>
<keyword evidence="3" id="KW-0677">Repeat</keyword>
<dbReference type="PROSITE" id="PS50013">
    <property type="entry name" value="CHROMO_2"/>
    <property type="match status" value="1"/>
</dbReference>
<evidence type="ECO:0000313" key="11">
    <source>
        <dbReference type="EMBL" id="EWM26317.1"/>
    </source>
</evidence>